<dbReference type="EMBL" id="BJCL01000001">
    <property type="protein sequence ID" value="GCL61000.1"/>
    <property type="molecule type" value="Genomic_DNA"/>
</dbReference>
<evidence type="ECO:0008006" key="4">
    <source>
        <dbReference type="Google" id="ProtNLM"/>
    </source>
</evidence>
<keyword evidence="3" id="KW-1185">Reference proteome</keyword>
<evidence type="ECO:0000313" key="2">
    <source>
        <dbReference type="EMBL" id="GCL61000.1"/>
    </source>
</evidence>
<protein>
    <recommendedName>
        <fullName evidence="4">Lysozyme inhibitor LprI N-terminal domain-containing protein</fullName>
    </recommendedName>
</protein>
<feature type="chain" id="PRO_5019806066" description="Lysozyme inhibitor LprI N-terminal domain-containing protein" evidence="1">
    <location>
        <begin position="27"/>
        <end position="149"/>
    </location>
</feature>
<feature type="signal peptide" evidence="1">
    <location>
        <begin position="1"/>
        <end position="26"/>
    </location>
</feature>
<accession>A0A480AJW5</accession>
<organism evidence="2 3">
    <name type="scientific">Pseudaquabacterium pictum</name>
    <dbReference type="NCBI Taxonomy" id="2315236"/>
    <lineage>
        <taxon>Bacteria</taxon>
        <taxon>Pseudomonadati</taxon>
        <taxon>Pseudomonadota</taxon>
        <taxon>Betaproteobacteria</taxon>
        <taxon>Burkholderiales</taxon>
        <taxon>Sphaerotilaceae</taxon>
        <taxon>Pseudaquabacterium</taxon>
    </lineage>
</organism>
<evidence type="ECO:0000256" key="1">
    <source>
        <dbReference type="SAM" id="SignalP"/>
    </source>
</evidence>
<evidence type="ECO:0000313" key="3">
    <source>
        <dbReference type="Proteomes" id="UP000301751"/>
    </source>
</evidence>
<dbReference type="Proteomes" id="UP000301751">
    <property type="component" value="Unassembled WGS sequence"/>
</dbReference>
<dbReference type="AlphaFoldDB" id="A0A480AJW5"/>
<keyword evidence="1" id="KW-0732">Signal</keyword>
<gene>
    <name evidence="2" type="ORF">AQPW35_00810</name>
</gene>
<proteinExistence type="predicted"/>
<name>A0A480AJW5_9BURK</name>
<sequence>MMFTRTCRALLTVLLAALAAAAAAQAAEPTPQDRRAAQCVAALEASADDLVRQVKAGKETARKPLLDRLTQGAAFVGDSYLHGNANEDQARALVDQAEAAQRALSPAELAARQTACAGEANRLLANANALQRAVIKRLARKRMDKLLGA</sequence>
<reference evidence="3" key="1">
    <citation type="submission" date="2019-03" db="EMBL/GenBank/DDBJ databases">
        <title>Aquabacterium pictum sp.nov., the first bacteriochlorophyll a-containing freshwater bacterium in the genus Aquabacterium of the class Betaproteobacteria.</title>
        <authorList>
            <person name="Hirose S."/>
            <person name="Tank M."/>
            <person name="Hara E."/>
            <person name="Tamaki H."/>
            <person name="Takaichi S."/>
            <person name="Haruta S."/>
            <person name="Hanada S."/>
        </authorList>
    </citation>
    <scope>NUCLEOTIDE SEQUENCE [LARGE SCALE GENOMIC DNA]</scope>
    <source>
        <strain evidence="3">W35</strain>
    </source>
</reference>
<comment type="caution">
    <text evidence="2">The sequence shown here is derived from an EMBL/GenBank/DDBJ whole genome shotgun (WGS) entry which is preliminary data.</text>
</comment>
<dbReference type="RefSeq" id="WP_162520661.1">
    <property type="nucleotide sequence ID" value="NZ_BJCL01000001.1"/>
</dbReference>